<dbReference type="Proteomes" id="UP000002774">
    <property type="component" value="Chromosome"/>
</dbReference>
<keyword evidence="3" id="KW-1185">Reference proteome</keyword>
<name>H1YIZ6_9SPHI</name>
<dbReference type="HOGENOM" id="CLU_117227_0_0_10"/>
<feature type="transmembrane region" description="Helical" evidence="1">
    <location>
        <begin position="71"/>
        <end position="90"/>
    </location>
</feature>
<dbReference type="OrthoDB" id="1160385at2"/>
<evidence type="ECO:0000313" key="2">
    <source>
        <dbReference type="EMBL" id="EHQ27691.1"/>
    </source>
</evidence>
<feature type="transmembrane region" description="Helical" evidence="1">
    <location>
        <begin position="43"/>
        <end position="65"/>
    </location>
</feature>
<dbReference type="eggNOG" id="ENOG50315M8">
    <property type="taxonomic scope" value="Bacteria"/>
</dbReference>
<sequence>MELEEMEHLWAEMSVRMETQKKISDSLIIKMTQLNYRNKINKIWIPEAAGYLVCFAELVFIVLNFQKLTTWYLVACGFISALILLILPVLSIRAIRTMLSVNIAANNYKQSLIAYSKGKTQLLFAQKSSFFLGAVLLLVIFPVMGMLIGGKDVFKSIRVWYWYIIVYPFFYAFAGWVFKRYMKMATDAEHILKELEL</sequence>
<dbReference type="STRING" id="714943.Mucpa_3593"/>
<feature type="transmembrane region" description="Helical" evidence="1">
    <location>
        <begin position="129"/>
        <end position="148"/>
    </location>
</feature>
<accession>H1YIZ6</accession>
<protein>
    <submittedName>
        <fullName evidence="2">Uncharacterized protein</fullName>
    </submittedName>
</protein>
<keyword evidence="1" id="KW-0472">Membrane</keyword>
<organism evidence="2 3">
    <name type="scientific">Mucilaginibacter paludis DSM 18603</name>
    <dbReference type="NCBI Taxonomy" id="714943"/>
    <lineage>
        <taxon>Bacteria</taxon>
        <taxon>Pseudomonadati</taxon>
        <taxon>Bacteroidota</taxon>
        <taxon>Sphingobacteriia</taxon>
        <taxon>Sphingobacteriales</taxon>
        <taxon>Sphingobacteriaceae</taxon>
        <taxon>Mucilaginibacter</taxon>
    </lineage>
</organism>
<feature type="transmembrane region" description="Helical" evidence="1">
    <location>
        <begin position="160"/>
        <end position="178"/>
    </location>
</feature>
<dbReference type="EMBL" id="CM001403">
    <property type="protein sequence ID" value="EHQ27691.1"/>
    <property type="molecule type" value="Genomic_DNA"/>
</dbReference>
<dbReference type="RefSeq" id="WP_008508232.1">
    <property type="nucleotide sequence ID" value="NZ_CM001403.1"/>
</dbReference>
<evidence type="ECO:0000256" key="1">
    <source>
        <dbReference type="SAM" id="Phobius"/>
    </source>
</evidence>
<keyword evidence="1" id="KW-1133">Transmembrane helix</keyword>
<evidence type="ECO:0000313" key="3">
    <source>
        <dbReference type="Proteomes" id="UP000002774"/>
    </source>
</evidence>
<gene>
    <name evidence="2" type="ORF">Mucpa_3593</name>
</gene>
<proteinExistence type="predicted"/>
<keyword evidence="1" id="KW-0812">Transmembrane</keyword>
<reference evidence="2" key="1">
    <citation type="submission" date="2011-09" db="EMBL/GenBank/DDBJ databases">
        <title>The permanent draft genome of Mucilaginibacter paludis DSM 18603.</title>
        <authorList>
            <consortium name="US DOE Joint Genome Institute (JGI-PGF)"/>
            <person name="Lucas S."/>
            <person name="Han J."/>
            <person name="Lapidus A."/>
            <person name="Bruce D."/>
            <person name="Goodwin L."/>
            <person name="Pitluck S."/>
            <person name="Peters L."/>
            <person name="Kyrpides N."/>
            <person name="Mavromatis K."/>
            <person name="Ivanova N."/>
            <person name="Mikhailova N."/>
            <person name="Held B."/>
            <person name="Detter J.C."/>
            <person name="Tapia R."/>
            <person name="Han C."/>
            <person name="Land M."/>
            <person name="Hauser L."/>
            <person name="Markowitz V."/>
            <person name="Cheng J.-F."/>
            <person name="Hugenholtz P."/>
            <person name="Woyke T."/>
            <person name="Wu D."/>
            <person name="Tindall B."/>
            <person name="Brambilla E."/>
            <person name="Klenk H.-P."/>
            <person name="Eisen J.A."/>
        </authorList>
    </citation>
    <scope>NUCLEOTIDE SEQUENCE [LARGE SCALE GENOMIC DNA]</scope>
    <source>
        <strain evidence="2">DSM 18603</strain>
    </source>
</reference>
<dbReference type="AlphaFoldDB" id="H1YIZ6"/>